<dbReference type="InterPro" id="IPR006626">
    <property type="entry name" value="PbH1"/>
</dbReference>
<dbReference type="InterPro" id="IPR011050">
    <property type="entry name" value="Pectin_lyase_fold/virulence"/>
</dbReference>
<gene>
    <name evidence="1" type="ORF">OJ996_04990</name>
</gene>
<organism evidence="1 2">
    <name type="scientific">Luteolibacter rhizosphaerae</name>
    <dbReference type="NCBI Taxonomy" id="2989719"/>
    <lineage>
        <taxon>Bacteria</taxon>
        <taxon>Pseudomonadati</taxon>
        <taxon>Verrucomicrobiota</taxon>
        <taxon>Verrucomicrobiia</taxon>
        <taxon>Verrucomicrobiales</taxon>
        <taxon>Verrucomicrobiaceae</taxon>
        <taxon>Luteolibacter</taxon>
    </lineage>
</organism>
<dbReference type="SMART" id="SM00710">
    <property type="entry name" value="PbH1"/>
    <property type="match status" value="5"/>
</dbReference>
<dbReference type="RefSeq" id="WP_264511818.1">
    <property type="nucleotide sequence ID" value="NZ_JAPDDR010000002.1"/>
</dbReference>
<dbReference type="EMBL" id="JAPDDR010000002">
    <property type="protein sequence ID" value="MCW1912916.1"/>
    <property type="molecule type" value="Genomic_DNA"/>
</dbReference>
<dbReference type="Gene3D" id="2.160.20.10">
    <property type="entry name" value="Single-stranded right-handed beta-helix, Pectin lyase-like"/>
    <property type="match status" value="1"/>
</dbReference>
<comment type="caution">
    <text evidence="1">The sequence shown here is derived from an EMBL/GenBank/DDBJ whole genome shotgun (WGS) entry which is preliminary data.</text>
</comment>
<dbReference type="InterPro" id="IPR012334">
    <property type="entry name" value="Pectin_lyas_fold"/>
</dbReference>
<reference evidence="1" key="1">
    <citation type="submission" date="2022-10" db="EMBL/GenBank/DDBJ databases">
        <title>Luteolibacter sp. GHJ8, whole genome shotgun sequencing project.</title>
        <authorList>
            <person name="Zhao G."/>
            <person name="Shen L."/>
        </authorList>
    </citation>
    <scope>NUCLEOTIDE SEQUENCE</scope>
    <source>
        <strain evidence="1">GHJ8</strain>
    </source>
</reference>
<proteinExistence type="predicted"/>
<evidence type="ECO:0000313" key="2">
    <source>
        <dbReference type="Proteomes" id="UP001165653"/>
    </source>
</evidence>
<sequence length="335" mass="35551">MKLANFTIACSIVVISLGSLSGAERRVTGVKGLEEACQNAAPGDEIILAKGVYTISEKSRILIAGRPGPVTVRGASAKSGDVVVEGLGQDNEAVQVVFELTDSPKWTFRDLTTRNSFYHGFKLNGSSTDCILRNVVMRDHGESGVKGTSDPSAKTYPDRLLVEGCDIGFTRPSGGTRSVVEGIDGVAVAGWTVRGSRFLNVQKSGGAAYGVFTKGNSIDTVIENNRFENCFIGASFGGGGTGAAYFRDGDQTLEHRGGSIRNNIFQSTSDAAIYLNKANGGTIAGNKMVACAMNIQLRYPETKAYIKEGNATDNSEEPLVRLRDGASVFKDVPEK</sequence>
<dbReference type="Proteomes" id="UP001165653">
    <property type="component" value="Unassembled WGS sequence"/>
</dbReference>
<name>A0ABT3G077_9BACT</name>
<protein>
    <recommendedName>
        <fullName evidence="3">Right handed beta helix domain-containing protein</fullName>
    </recommendedName>
</protein>
<accession>A0ABT3G077</accession>
<evidence type="ECO:0008006" key="3">
    <source>
        <dbReference type="Google" id="ProtNLM"/>
    </source>
</evidence>
<dbReference type="SUPFAM" id="SSF51126">
    <property type="entry name" value="Pectin lyase-like"/>
    <property type="match status" value="1"/>
</dbReference>
<keyword evidence="2" id="KW-1185">Reference proteome</keyword>
<evidence type="ECO:0000313" key="1">
    <source>
        <dbReference type="EMBL" id="MCW1912916.1"/>
    </source>
</evidence>